<proteinExistence type="predicted"/>
<reference evidence="1" key="1">
    <citation type="submission" date="2023-10" db="EMBL/GenBank/DDBJ databases">
        <authorList>
            <person name="Chen Y."/>
            <person name="Shah S."/>
            <person name="Dougan E. K."/>
            <person name="Thang M."/>
            <person name="Chan C."/>
        </authorList>
    </citation>
    <scope>NUCLEOTIDE SEQUENCE [LARGE SCALE GENOMIC DNA]</scope>
</reference>
<organism evidence="1 2">
    <name type="scientific">Prorocentrum cordatum</name>
    <dbReference type="NCBI Taxonomy" id="2364126"/>
    <lineage>
        <taxon>Eukaryota</taxon>
        <taxon>Sar</taxon>
        <taxon>Alveolata</taxon>
        <taxon>Dinophyceae</taxon>
        <taxon>Prorocentrales</taxon>
        <taxon>Prorocentraceae</taxon>
        <taxon>Prorocentrum</taxon>
    </lineage>
</organism>
<gene>
    <name evidence="1" type="ORF">PCOR1329_LOCUS79683</name>
</gene>
<evidence type="ECO:0008006" key="3">
    <source>
        <dbReference type="Google" id="ProtNLM"/>
    </source>
</evidence>
<evidence type="ECO:0000313" key="1">
    <source>
        <dbReference type="EMBL" id="CAK0903342.1"/>
    </source>
</evidence>
<dbReference type="EMBL" id="CAUYUJ010021208">
    <property type="protein sequence ID" value="CAK0903342.1"/>
    <property type="molecule type" value="Genomic_DNA"/>
</dbReference>
<comment type="caution">
    <text evidence="1">The sequence shown here is derived from an EMBL/GenBank/DDBJ whole genome shotgun (WGS) entry which is preliminary data.</text>
</comment>
<sequence length="287" mass="31626">MAGIFAYIVVYQLVYSWGYLKFSDPKAAVRLTMQQPTTDGCNPNDPGCNDAFVTLDQLPYCCQSNASCKSNDDGSCSCDFRPSFKNYNCTYLDGADAQKTRESSIFVSTFTHAYSQTRNPDCFSSVSAGKTECQKLWLPRENLSRADTMAFTANIEDYTLLIDHSVTDSSDHAYTSRQMQGRLAITGSGPASKDALCRSYPNATAAGSSWTGMLFDTGARAVAAPCLLRPSAVEGMPGADVFTIGTLMESMGVQLDNRSYDTKEKKQRKHKLSELRTFMSACRFLFF</sequence>
<name>A0ABN9XU20_9DINO</name>
<dbReference type="Proteomes" id="UP001189429">
    <property type="component" value="Unassembled WGS sequence"/>
</dbReference>
<protein>
    <recommendedName>
        <fullName evidence="3">Subtilisin</fullName>
    </recommendedName>
</protein>
<keyword evidence="2" id="KW-1185">Reference proteome</keyword>
<accession>A0ABN9XU20</accession>
<evidence type="ECO:0000313" key="2">
    <source>
        <dbReference type="Proteomes" id="UP001189429"/>
    </source>
</evidence>